<gene>
    <name evidence="8" type="primary">pcp</name>
    <name evidence="8" type="ORF">N7Z68_03850</name>
</gene>
<comment type="similarity">
    <text evidence="1">Belongs to the peptidase C15 family.</text>
</comment>
<reference evidence="8" key="1">
    <citation type="submission" date="2024-05" db="EMBL/GenBank/DDBJ databases">
        <title>Alkalihalobacillus sp. strain MEB203 novel alkaliphilic bacterium from Lonar Lake, India.</title>
        <authorList>
            <person name="Joshi A."/>
            <person name="Thite S."/>
            <person name="Mengade P."/>
        </authorList>
    </citation>
    <scope>NUCLEOTIDE SEQUENCE</scope>
    <source>
        <strain evidence="8">MEB 203</strain>
    </source>
</reference>
<evidence type="ECO:0000256" key="1">
    <source>
        <dbReference type="ARBA" id="ARBA00006641"/>
    </source>
</evidence>
<keyword evidence="9" id="KW-1185">Reference proteome</keyword>
<accession>A0ABT5VAM9</accession>
<evidence type="ECO:0000256" key="2">
    <source>
        <dbReference type="ARBA" id="ARBA00022490"/>
    </source>
</evidence>
<evidence type="ECO:0000256" key="3">
    <source>
        <dbReference type="ARBA" id="ARBA00022670"/>
    </source>
</evidence>
<dbReference type="Pfam" id="PF01470">
    <property type="entry name" value="Peptidase_C15"/>
    <property type="match status" value="1"/>
</dbReference>
<dbReference type="SUPFAM" id="SSF53182">
    <property type="entry name" value="Pyrrolidone carboxyl peptidase (pyroglutamate aminopeptidase)"/>
    <property type="match status" value="1"/>
</dbReference>
<dbReference type="InterPro" id="IPR016125">
    <property type="entry name" value="Peptidase_C15-like"/>
</dbReference>
<dbReference type="PANTHER" id="PTHR23402">
    <property type="entry name" value="PROTEASE FAMILY C15 PYROGLUTAMYL-PEPTIDASE I-RELATED"/>
    <property type="match status" value="1"/>
</dbReference>
<feature type="region of interest" description="Disordered" evidence="7">
    <location>
        <begin position="86"/>
        <end position="111"/>
    </location>
</feature>
<sequence>MKVLLSGFEPFGEFKVNPTLEMVKEVQELGVEGVEIEIIGLPVVYGKCVDQLLAKMEEVNPDVVLSCGLAFGRAAITPERIGINIQDTAGEGDKGDNQGDKPVDRSIITEGPDGLFTTLPIRLMVERLVQEGIPAQISNTAGTYICNNTLYGILHHMHKKQLQIKAGFVHFPATPDMVVNRPNVPSMSMSDQVRGLALMIEAIRDSQTN</sequence>
<evidence type="ECO:0000313" key="9">
    <source>
        <dbReference type="Proteomes" id="UP001148125"/>
    </source>
</evidence>
<dbReference type="CDD" id="cd00501">
    <property type="entry name" value="Peptidase_C15"/>
    <property type="match status" value="1"/>
</dbReference>
<evidence type="ECO:0000256" key="4">
    <source>
        <dbReference type="ARBA" id="ARBA00022801"/>
    </source>
</evidence>
<evidence type="ECO:0000256" key="7">
    <source>
        <dbReference type="SAM" id="MobiDB-lite"/>
    </source>
</evidence>
<dbReference type="InterPro" id="IPR033694">
    <property type="entry name" value="PGPEP1_Cys_AS"/>
</dbReference>
<comment type="caution">
    <text evidence="8">The sequence shown here is derived from an EMBL/GenBank/DDBJ whole genome shotgun (WGS) entry which is preliminary data.</text>
</comment>
<dbReference type="NCBIfam" id="NF009676">
    <property type="entry name" value="PRK13197.1"/>
    <property type="match status" value="1"/>
</dbReference>
<dbReference type="InterPro" id="IPR036440">
    <property type="entry name" value="Peptidase_C15-like_sf"/>
</dbReference>
<dbReference type="PRINTS" id="PR00706">
    <property type="entry name" value="PYROGLUPTASE"/>
</dbReference>
<keyword evidence="3" id="KW-0645">Protease</keyword>
<protein>
    <recommendedName>
        <fullName evidence="6">Pyroglutamyl-peptidase I</fullName>
        <ecNumber evidence="6">3.4.19.3</ecNumber>
    </recommendedName>
</protein>
<dbReference type="NCBIfam" id="TIGR00504">
    <property type="entry name" value="pyro_pdase"/>
    <property type="match status" value="1"/>
</dbReference>
<dbReference type="GO" id="GO:0016920">
    <property type="term" value="F:pyroglutamyl-peptidase activity"/>
    <property type="evidence" value="ECO:0007669"/>
    <property type="project" value="UniProtKB-EC"/>
</dbReference>
<keyword evidence="5" id="KW-0788">Thiol protease</keyword>
<dbReference type="EC" id="3.4.19.3" evidence="6"/>
<dbReference type="Proteomes" id="UP001148125">
    <property type="component" value="Unassembled WGS sequence"/>
</dbReference>
<dbReference type="PANTHER" id="PTHR23402:SF1">
    <property type="entry name" value="PYROGLUTAMYL-PEPTIDASE I"/>
    <property type="match status" value="1"/>
</dbReference>
<dbReference type="EMBL" id="JAOTPO010000002">
    <property type="protein sequence ID" value="MDE5412506.1"/>
    <property type="molecule type" value="Genomic_DNA"/>
</dbReference>
<name>A0ABT5VAM9_9BACI</name>
<feature type="compositionally biased region" description="Basic and acidic residues" evidence="7">
    <location>
        <begin position="91"/>
        <end position="104"/>
    </location>
</feature>
<keyword evidence="4 8" id="KW-0378">Hydrolase</keyword>
<dbReference type="InterPro" id="IPR029762">
    <property type="entry name" value="PGP-I_bact-type"/>
</dbReference>
<feature type="active site" evidence="6">
    <location>
        <position position="146"/>
    </location>
</feature>
<dbReference type="InterPro" id="IPR000816">
    <property type="entry name" value="Peptidase_C15"/>
</dbReference>
<comment type="catalytic activity">
    <reaction evidence="6">
        <text>Release of an N-terminal pyroglutamyl group from a polypeptide, the second amino acid generally not being Pro.</text>
        <dbReference type="EC" id="3.4.19.3"/>
    </reaction>
</comment>
<evidence type="ECO:0000313" key="8">
    <source>
        <dbReference type="EMBL" id="MDE5412506.1"/>
    </source>
</evidence>
<evidence type="ECO:0000256" key="5">
    <source>
        <dbReference type="ARBA" id="ARBA00022807"/>
    </source>
</evidence>
<keyword evidence="2" id="KW-0963">Cytoplasm</keyword>
<dbReference type="RefSeq" id="WP_275117137.1">
    <property type="nucleotide sequence ID" value="NZ_JAOTPO010000002.1"/>
</dbReference>
<dbReference type="PIRSF" id="PIRSF015592">
    <property type="entry name" value="Prld-crbxl_pptds"/>
    <property type="match status" value="1"/>
</dbReference>
<organism evidence="8 9">
    <name type="scientific">Alkalihalobacterium chitinilyticum</name>
    <dbReference type="NCBI Taxonomy" id="2980103"/>
    <lineage>
        <taxon>Bacteria</taxon>
        <taxon>Bacillati</taxon>
        <taxon>Bacillota</taxon>
        <taxon>Bacilli</taxon>
        <taxon>Bacillales</taxon>
        <taxon>Bacillaceae</taxon>
        <taxon>Alkalihalobacterium</taxon>
    </lineage>
</organism>
<evidence type="ECO:0000256" key="6">
    <source>
        <dbReference type="PROSITE-ProRule" id="PRU10077"/>
    </source>
</evidence>
<dbReference type="PROSITE" id="PS01334">
    <property type="entry name" value="PYRASE_CYS"/>
    <property type="match status" value="1"/>
</dbReference>
<dbReference type="Gene3D" id="3.40.630.20">
    <property type="entry name" value="Peptidase C15, pyroglutamyl peptidase I-like"/>
    <property type="match status" value="1"/>
</dbReference>
<proteinExistence type="inferred from homology"/>